<feature type="transmembrane region" description="Helical" evidence="2">
    <location>
        <begin position="231"/>
        <end position="252"/>
    </location>
</feature>
<dbReference type="Proteomes" id="UP000652761">
    <property type="component" value="Unassembled WGS sequence"/>
</dbReference>
<comment type="caution">
    <text evidence="3">The sequence shown here is derived from an EMBL/GenBank/DDBJ whole genome shotgun (WGS) entry which is preliminary data.</text>
</comment>
<keyword evidence="2" id="KW-1133">Transmembrane helix</keyword>
<sequence length="270" mass="29391">MMRTPTRGVVGVAASAPLASAPSSLPISRSDHHHRRRPHLQQGPPICSSLRKGEEGSKTGLSPGLGRRWPSLALPLFGSGFLLGPLLDGIHSRVGLLHYQNGAIDIGPLHTNICVPFLLGTFYCTVGLLQSFLDERAKSSIPEGSLQRAATALVTLAAFLELSAELYKSGVPDNIEAYILFALAELIWFLLDGTRLGFTLASIVGILCPIAEIPLIKLFHLWSYPNANIQIFGEGLVTWTITCYFVYTPFLISLSRWIRTVVADSSDRDI</sequence>
<keyword evidence="2" id="KW-0472">Membrane</keyword>
<evidence type="ECO:0000313" key="4">
    <source>
        <dbReference type="Proteomes" id="UP000652761"/>
    </source>
</evidence>
<protein>
    <submittedName>
        <fullName evidence="3">Uncharacterized protein</fullName>
    </submittedName>
</protein>
<reference evidence="3" key="1">
    <citation type="submission" date="2017-07" db="EMBL/GenBank/DDBJ databases">
        <title>Taro Niue Genome Assembly and Annotation.</title>
        <authorList>
            <person name="Atibalentja N."/>
            <person name="Keating K."/>
            <person name="Fields C.J."/>
        </authorList>
    </citation>
    <scope>NUCLEOTIDE SEQUENCE</scope>
    <source>
        <strain evidence="3">Niue_2</strain>
        <tissue evidence="3">Leaf</tissue>
    </source>
</reference>
<dbReference type="EMBL" id="NMUH01004143">
    <property type="protein sequence ID" value="MQM08531.1"/>
    <property type="molecule type" value="Genomic_DNA"/>
</dbReference>
<feature type="transmembrane region" description="Helical" evidence="2">
    <location>
        <begin position="72"/>
        <end position="90"/>
    </location>
</feature>
<dbReference type="PANTHER" id="PTHR36774">
    <property type="entry name" value="INSULIN-INDUCED PROTEIN"/>
    <property type="match status" value="1"/>
</dbReference>
<dbReference type="PANTHER" id="PTHR36774:SF1">
    <property type="entry name" value="INSULIN-INDUCED PROTEIN"/>
    <property type="match status" value="1"/>
</dbReference>
<evidence type="ECO:0000256" key="1">
    <source>
        <dbReference type="SAM" id="MobiDB-lite"/>
    </source>
</evidence>
<dbReference type="OrthoDB" id="205546at2759"/>
<dbReference type="AlphaFoldDB" id="A0A843WTE4"/>
<name>A0A843WTE4_COLES</name>
<evidence type="ECO:0000256" key="2">
    <source>
        <dbReference type="SAM" id="Phobius"/>
    </source>
</evidence>
<feature type="transmembrane region" description="Helical" evidence="2">
    <location>
        <begin position="197"/>
        <end position="219"/>
    </location>
</feature>
<keyword evidence="4" id="KW-1185">Reference proteome</keyword>
<feature type="transmembrane region" description="Helical" evidence="2">
    <location>
        <begin position="111"/>
        <end position="133"/>
    </location>
</feature>
<feature type="region of interest" description="Disordered" evidence="1">
    <location>
        <begin position="21"/>
        <end position="63"/>
    </location>
</feature>
<evidence type="ECO:0000313" key="3">
    <source>
        <dbReference type="EMBL" id="MQM08531.1"/>
    </source>
</evidence>
<organism evidence="3 4">
    <name type="scientific">Colocasia esculenta</name>
    <name type="common">Wild taro</name>
    <name type="synonym">Arum esculentum</name>
    <dbReference type="NCBI Taxonomy" id="4460"/>
    <lineage>
        <taxon>Eukaryota</taxon>
        <taxon>Viridiplantae</taxon>
        <taxon>Streptophyta</taxon>
        <taxon>Embryophyta</taxon>
        <taxon>Tracheophyta</taxon>
        <taxon>Spermatophyta</taxon>
        <taxon>Magnoliopsida</taxon>
        <taxon>Liliopsida</taxon>
        <taxon>Araceae</taxon>
        <taxon>Aroideae</taxon>
        <taxon>Colocasieae</taxon>
        <taxon>Colocasia</taxon>
    </lineage>
</organism>
<accession>A0A843WTE4</accession>
<keyword evidence="2" id="KW-0812">Transmembrane</keyword>
<proteinExistence type="predicted"/>
<gene>
    <name evidence="3" type="ORF">Taro_041386</name>
</gene>